<gene>
    <name evidence="1" type="ORF">ACFSKW_17765</name>
</gene>
<keyword evidence="2" id="KW-1185">Reference proteome</keyword>
<sequence>MRGQASATEDLGVLLAADGRHDDAVESLDRALAIYHEIGSVRDSARVRKRLRGMGVHYRHWSYADQPVCGWDSLTETELNVSLLVADG</sequence>
<proteinExistence type="predicted"/>
<dbReference type="InterPro" id="IPR011990">
    <property type="entry name" value="TPR-like_helical_dom_sf"/>
</dbReference>
<evidence type="ECO:0000313" key="1">
    <source>
        <dbReference type="EMBL" id="MFD1933319.1"/>
    </source>
</evidence>
<protein>
    <submittedName>
        <fullName evidence="1">Tetratricopeptide repeat protein</fullName>
    </submittedName>
</protein>
<organism evidence="1 2">
    <name type="scientific">Nonomuraea mangrovi</name>
    <dbReference type="NCBI Taxonomy" id="2316207"/>
    <lineage>
        <taxon>Bacteria</taxon>
        <taxon>Bacillati</taxon>
        <taxon>Actinomycetota</taxon>
        <taxon>Actinomycetes</taxon>
        <taxon>Streptosporangiales</taxon>
        <taxon>Streptosporangiaceae</taxon>
        <taxon>Nonomuraea</taxon>
    </lineage>
</organism>
<evidence type="ECO:0000313" key="2">
    <source>
        <dbReference type="Proteomes" id="UP001597368"/>
    </source>
</evidence>
<dbReference type="Gene3D" id="1.25.40.10">
    <property type="entry name" value="Tetratricopeptide repeat domain"/>
    <property type="match status" value="1"/>
</dbReference>
<dbReference type="SUPFAM" id="SSF48452">
    <property type="entry name" value="TPR-like"/>
    <property type="match status" value="1"/>
</dbReference>
<dbReference type="RefSeq" id="WP_379573364.1">
    <property type="nucleotide sequence ID" value="NZ_JBHUFV010000027.1"/>
</dbReference>
<name>A0ABW4SWJ9_9ACTN</name>
<comment type="caution">
    <text evidence="1">The sequence shown here is derived from an EMBL/GenBank/DDBJ whole genome shotgun (WGS) entry which is preliminary data.</text>
</comment>
<accession>A0ABW4SWJ9</accession>
<reference evidence="2" key="1">
    <citation type="journal article" date="2019" name="Int. J. Syst. Evol. Microbiol.">
        <title>The Global Catalogue of Microorganisms (GCM) 10K type strain sequencing project: providing services to taxonomists for standard genome sequencing and annotation.</title>
        <authorList>
            <consortium name="The Broad Institute Genomics Platform"/>
            <consortium name="The Broad Institute Genome Sequencing Center for Infectious Disease"/>
            <person name="Wu L."/>
            <person name="Ma J."/>
        </authorList>
    </citation>
    <scope>NUCLEOTIDE SEQUENCE [LARGE SCALE GENOMIC DNA]</scope>
    <source>
        <strain evidence="2">ICMP 6774ER</strain>
    </source>
</reference>
<dbReference type="Proteomes" id="UP001597368">
    <property type="component" value="Unassembled WGS sequence"/>
</dbReference>
<dbReference type="EMBL" id="JBHUFV010000027">
    <property type="protein sequence ID" value="MFD1933319.1"/>
    <property type="molecule type" value="Genomic_DNA"/>
</dbReference>